<reference evidence="3" key="1">
    <citation type="submission" date="2018-05" db="EMBL/GenBank/DDBJ databases">
        <authorList>
            <person name="Lanie J.A."/>
            <person name="Ng W.-L."/>
            <person name="Kazmierczak K.M."/>
            <person name="Andrzejewski T.M."/>
            <person name="Davidsen T.M."/>
            <person name="Wayne K.J."/>
            <person name="Tettelin H."/>
            <person name="Glass J.I."/>
            <person name="Rusch D."/>
            <person name="Podicherti R."/>
            <person name="Tsui H.-C.T."/>
            <person name="Winkler M.E."/>
        </authorList>
    </citation>
    <scope>NUCLEOTIDE SEQUENCE</scope>
    <source>
        <strain evidence="3">ZC4RG45</strain>
    </source>
</reference>
<accession>A0A2W4JED0</accession>
<evidence type="ECO:0000259" key="1">
    <source>
        <dbReference type="Pfam" id="PF01370"/>
    </source>
</evidence>
<dbReference type="STRING" id="1111738.GCA_000427905_03242"/>
<dbReference type="InterPro" id="IPR001509">
    <property type="entry name" value="Epimerase_deHydtase"/>
</dbReference>
<evidence type="ECO:0000313" key="2">
    <source>
        <dbReference type="EMBL" id="MFO7191122.1"/>
    </source>
</evidence>
<dbReference type="AlphaFoldDB" id="A0A2W4JED0"/>
<dbReference type="PANTHER" id="PTHR12126:SF11">
    <property type="entry name" value="NADH DEHYDROGENASE [UBIQUINONE] 1 ALPHA SUBCOMPLEX SUBUNIT 9, MITOCHONDRIAL"/>
    <property type="match status" value="1"/>
</dbReference>
<evidence type="ECO:0000313" key="4">
    <source>
        <dbReference type="Proteomes" id="UP000249324"/>
    </source>
</evidence>
<organism evidence="3">
    <name type="scientific">Thermocrispum agreste</name>
    <dbReference type="NCBI Taxonomy" id="37925"/>
    <lineage>
        <taxon>Bacteria</taxon>
        <taxon>Bacillati</taxon>
        <taxon>Actinomycetota</taxon>
        <taxon>Actinomycetes</taxon>
        <taxon>Pseudonocardiales</taxon>
        <taxon>Pseudonocardiaceae</taxon>
        <taxon>Thermocrispum</taxon>
    </lineage>
</organism>
<dbReference type="Pfam" id="PF01370">
    <property type="entry name" value="Epimerase"/>
    <property type="match status" value="1"/>
</dbReference>
<dbReference type="Gene3D" id="3.40.50.720">
    <property type="entry name" value="NAD(P)-binding Rossmann-like Domain"/>
    <property type="match status" value="1"/>
</dbReference>
<dbReference type="Proteomes" id="UP000249324">
    <property type="component" value="Unassembled WGS sequence"/>
</dbReference>
<sequence length="332" mass="35759">MRLLIFGGTVFLSRAVAAEAARRGHEVLCAARGESGSVPDGTRLVRIDRDDPSTLDQLVGERFDAVVDTSLLSYTWTADALRVLAGTTGHWLFVSSVNVYADHRKRGQRPGAPLLPPRREHATLADREADPQLYGGIKVASENAVLDAFPDAFIVRPGLISGPGDHTDRFGYWPMRFARGGQVLVPDVPDQPAQYVDVRDLAAWMVDAAEQRLGGVFDAITPAVPLPSLLAEIADAVGFAGELVPAAPEKLRAAEIRPWSGPRSLPVWAPDEVYGMLDHDAEPATEAGLRHRPVADAARAALDHERALGVDRDRKAGLTPVEEAELISIVGN</sequence>
<dbReference type="InterPro" id="IPR051207">
    <property type="entry name" value="ComplexI_NDUFA9_subunit"/>
</dbReference>
<dbReference type="SUPFAM" id="SSF51735">
    <property type="entry name" value="NAD(P)-binding Rossmann-fold domains"/>
    <property type="match status" value="1"/>
</dbReference>
<dbReference type="EMBL" id="QGUI02000016">
    <property type="protein sequence ID" value="MFO7191122.1"/>
    <property type="molecule type" value="Genomic_DNA"/>
</dbReference>
<dbReference type="PANTHER" id="PTHR12126">
    <property type="entry name" value="NADH-UBIQUINONE OXIDOREDUCTASE 39 KDA SUBUNIT-RELATED"/>
    <property type="match status" value="1"/>
</dbReference>
<dbReference type="GO" id="GO:0044877">
    <property type="term" value="F:protein-containing complex binding"/>
    <property type="evidence" value="ECO:0007669"/>
    <property type="project" value="TreeGrafter"/>
</dbReference>
<dbReference type="EMBL" id="QGUI01000358">
    <property type="protein sequence ID" value="PZM96791.1"/>
    <property type="molecule type" value="Genomic_DNA"/>
</dbReference>
<proteinExistence type="predicted"/>
<name>A0A2W4JED0_9PSEU</name>
<comment type="caution">
    <text evidence="3">The sequence shown here is derived from an EMBL/GenBank/DDBJ whole genome shotgun (WGS) entry which is preliminary data.</text>
</comment>
<feature type="domain" description="NAD-dependent epimerase/dehydratase" evidence="1">
    <location>
        <begin position="4"/>
        <end position="211"/>
    </location>
</feature>
<reference evidence="2 4" key="3">
    <citation type="journal article" date="2021" name="BMC Genomics">
        <title>Genome-resolved metagenome and metatranscriptome analyses of thermophilic composting reveal key bacterial players and their metabolic interactions.</title>
        <authorList>
            <person name="Braga L.P.P."/>
            <person name="Pereira R.V."/>
            <person name="Martins L.F."/>
            <person name="Moura L.M.S."/>
            <person name="Sanchez F.B."/>
            <person name="Patane J.S.L."/>
            <person name="da Silva A.M."/>
            <person name="Setubal J.C."/>
        </authorList>
    </citation>
    <scope>NUCLEOTIDE SEQUENCE [LARGE SCALE GENOMIC DNA]</scope>
    <source>
        <strain evidence="2">ZC4RG45</strain>
    </source>
</reference>
<evidence type="ECO:0000313" key="3">
    <source>
        <dbReference type="EMBL" id="PZM96791.1"/>
    </source>
</evidence>
<protein>
    <submittedName>
        <fullName evidence="2 3">Epimerase</fullName>
    </submittedName>
</protein>
<reference evidence="2" key="2">
    <citation type="submission" date="2018-05" db="EMBL/GenBank/DDBJ databases">
        <authorList>
            <person name="Moura L."/>
            <person name="Setubal J.C."/>
        </authorList>
    </citation>
    <scope>NUCLEOTIDE SEQUENCE</scope>
    <source>
        <strain evidence="2">ZC4RG45</strain>
    </source>
</reference>
<gene>
    <name evidence="2" type="ORF">DIU77_002620</name>
    <name evidence="3" type="ORF">DIU77_10205</name>
</gene>
<reference evidence="2" key="4">
    <citation type="submission" date="2023-08" db="EMBL/GenBank/DDBJ databases">
        <authorList>
            <person name="Guima S.E.S."/>
            <person name="Martins L.F."/>
            <person name="Silva A.M."/>
            <person name="Setubal J.C."/>
        </authorList>
    </citation>
    <scope>NUCLEOTIDE SEQUENCE</scope>
    <source>
        <strain evidence="2">ZC4RG45</strain>
    </source>
</reference>
<dbReference type="InterPro" id="IPR036291">
    <property type="entry name" value="NAD(P)-bd_dom_sf"/>
</dbReference>